<dbReference type="EMBL" id="CAEZYW010000300">
    <property type="protein sequence ID" value="CAB4756944.1"/>
    <property type="molecule type" value="Genomic_DNA"/>
</dbReference>
<keyword evidence="1" id="KW-0812">Transmembrane</keyword>
<keyword evidence="1" id="KW-0472">Membrane</keyword>
<accession>A0A6J6UCU4</accession>
<protein>
    <submittedName>
        <fullName evidence="2">Unannotated protein</fullName>
    </submittedName>
</protein>
<sequence>MYLAGWVELQGIVKIVMGYPLFLGAAYWTYRVLAPVLKEQRASREVDVPPKPAPPQD</sequence>
<evidence type="ECO:0000256" key="1">
    <source>
        <dbReference type="SAM" id="Phobius"/>
    </source>
</evidence>
<feature type="transmembrane region" description="Helical" evidence="1">
    <location>
        <begin position="12"/>
        <end position="30"/>
    </location>
</feature>
<gene>
    <name evidence="2" type="ORF">UFOPK2786_01612</name>
</gene>
<reference evidence="2" key="1">
    <citation type="submission" date="2020-05" db="EMBL/GenBank/DDBJ databases">
        <authorList>
            <person name="Chiriac C."/>
            <person name="Salcher M."/>
            <person name="Ghai R."/>
            <person name="Kavagutti S V."/>
        </authorList>
    </citation>
    <scope>NUCLEOTIDE SEQUENCE</scope>
</reference>
<keyword evidence="1" id="KW-1133">Transmembrane helix</keyword>
<evidence type="ECO:0000313" key="2">
    <source>
        <dbReference type="EMBL" id="CAB4756944.1"/>
    </source>
</evidence>
<organism evidence="2">
    <name type="scientific">freshwater metagenome</name>
    <dbReference type="NCBI Taxonomy" id="449393"/>
    <lineage>
        <taxon>unclassified sequences</taxon>
        <taxon>metagenomes</taxon>
        <taxon>ecological metagenomes</taxon>
    </lineage>
</organism>
<dbReference type="AlphaFoldDB" id="A0A6J6UCU4"/>
<name>A0A6J6UCU4_9ZZZZ</name>
<proteinExistence type="predicted"/>